<feature type="compositionally biased region" description="Polar residues" evidence="1">
    <location>
        <begin position="52"/>
        <end position="69"/>
    </location>
</feature>
<dbReference type="InParanoid" id="A0A0C3FDG1"/>
<dbReference type="EMBL" id="KN833021">
    <property type="protein sequence ID" value="KIM77794.1"/>
    <property type="molecule type" value="Genomic_DNA"/>
</dbReference>
<evidence type="ECO:0000313" key="2">
    <source>
        <dbReference type="EMBL" id="KIM77794.1"/>
    </source>
</evidence>
<feature type="compositionally biased region" description="Polar residues" evidence="1">
    <location>
        <begin position="1"/>
        <end position="23"/>
    </location>
</feature>
<dbReference type="HOGENOM" id="CLU_1267324_0_0_1"/>
<protein>
    <submittedName>
        <fullName evidence="2">Uncharacterized protein</fullName>
    </submittedName>
</protein>
<accession>A0A0C3FDG1</accession>
<feature type="region of interest" description="Disordered" evidence="1">
    <location>
        <begin position="48"/>
        <end position="69"/>
    </location>
</feature>
<keyword evidence="3" id="KW-1185">Reference proteome</keyword>
<name>A0A0C3FDG1_PILCF</name>
<gene>
    <name evidence="2" type="ORF">PILCRDRAFT_11691</name>
</gene>
<dbReference type="OrthoDB" id="3133596at2759"/>
<reference evidence="2 3" key="1">
    <citation type="submission" date="2014-04" db="EMBL/GenBank/DDBJ databases">
        <authorList>
            <consortium name="DOE Joint Genome Institute"/>
            <person name="Kuo A."/>
            <person name="Tarkka M."/>
            <person name="Buscot F."/>
            <person name="Kohler A."/>
            <person name="Nagy L.G."/>
            <person name="Floudas D."/>
            <person name="Copeland A."/>
            <person name="Barry K.W."/>
            <person name="Cichocki N."/>
            <person name="Veneault-Fourrey C."/>
            <person name="LaButti K."/>
            <person name="Lindquist E.A."/>
            <person name="Lipzen A."/>
            <person name="Lundell T."/>
            <person name="Morin E."/>
            <person name="Murat C."/>
            <person name="Sun H."/>
            <person name="Tunlid A."/>
            <person name="Henrissat B."/>
            <person name="Grigoriev I.V."/>
            <person name="Hibbett D.S."/>
            <person name="Martin F."/>
            <person name="Nordberg H.P."/>
            <person name="Cantor M.N."/>
            <person name="Hua S.X."/>
        </authorList>
    </citation>
    <scope>NUCLEOTIDE SEQUENCE [LARGE SCALE GENOMIC DNA]</scope>
    <source>
        <strain evidence="2 3">F 1598</strain>
    </source>
</reference>
<reference evidence="3" key="2">
    <citation type="submission" date="2015-01" db="EMBL/GenBank/DDBJ databases">
        <title>Evolutionary Origins and Diversification of the Mycorrhizal Mutualists.</title>
        <authorList>
            <consortium name="DOE Joint Genome Institute"/>
            <consortium name="Mycorrhizal Genomics Consortium"/>
            <person name="Kohler A."/>
            <person name="Kuo A."/>
            <person name="Nagy L.G."/>
            <person name="Floudas D."/>
            <person name="Copeland A."/>
            <person name="Barry K.W."/>
            <person name="Cichocki N."/>
            <person name="Veneault-Fourrey C."/>
            <person name="LaButti K."/>
            <person name="Lindquist E.A."/>
            <person name="Lipzen A."/>
            <person name="Lundell T."/>
            <person name="Morin E."/>
            <person name="Murat C."/>
            <person name="Riley R."/>
            <person name="Ohm R."/>
            <person name="Sun H."/>
            <person name="Tunlid A."/>
            <person name="Henrissat B."/>
            <person name="Grigoriev I.V."/>
            <person name="Hibbett D.S."/>
            <person name="Martin F."/>
        </authorList>
    </citation>
    <scope>NUCLEOTIDE SEQUENCE [LARGE SCALE GENOMIC DNA]</scope>
    <source>
        <strain evidence="3">F 1598</strain>
    </source>
</reference>
<feature type="region of interest" description="Disordered" evidence="1">
    <location>
        <begin position="1"/>
        <end position="33"/>
    </location>
</feature>
<sequence>MAIVSSSSLANGRNPESSYPDSSTSDRDQLTPSLPVYQHSHDEYTPTRKFTHSTSWTTPSQRSHTASISSSAREALNRLYKSIYGEDSLRCLITTSDELTLYEYCLGLDLGTFHVDSRRNLFYLTATWHTSFDARKWLLIPDMAILRDVHDFVQGVIDARKDPTRPQVLCIYFPEHGSSSDTQLTHLRARNYSNMSCPQVNPSYPRGGTSCAYRNPFW</sequence>
<proteinExistence type="predicted"/>
<dbReference type="AlphaFoldDB" id="A0A0C3FDG1"/>
<dbReference type="Proteomes" id="UP000054166">
    <property type="component" value="Unassembled WGS sequence"/>
</dbReference>
<evidence type="ECO:0000313" key="3">
    <source>
        <dbReference type="Proteomes" id="UP000054166"/>
    </source>
</evidence>
<organism evidence="2 3">
    <name type="scientific">Piloderma croceum (strain F 1598)</name>
    <dbReference type="NCBI Taxonomy" id="765440"/>
    <lineage>
        <taxon>Eukaryota</taxon>
        <taxon>Fungi</taxon>
        <taxon>Dikarya</taxon>
        <taxon>Basidiomycota</taxon>
        <taxon>Agaricomycotina</taxon>
        <taxon>Agaricomycetes</taxon>
        <taxon>Agaricomycetidae</taxon>
        <taxon>Atheliales</taxon>
        <taxon>Atheliaceae</taxon>
        <taxon>Piloderma</taxon>
    </lineage>
</organism>
<evidence type="ECO:0000256" key="1">
    <source>
        <dbReference type="SAM" id="MobiDB-lite"/>
    </source>
</evidence>